<keyword evidence="1" id="KW-1133">Transmembrane helix</keyword>
<dbReference type="Proteomes" id="UP001055057">
    <property type="component" value="Unassembled WGS sequence"/>
</dbReference>
<feature type="transmembrane region" description="Helical" evidence="1">
    <location>
        <begin position="51"/>
        <end position="73"/>
    </location>
</feature>
<evidence type="ECO:0000256" key="1">
    <source>
        <dbReference type="SAM" id="Phobius"/>
    </source>
</evidence>
<keyword evidence="1" id="KW-0472">Membrane</keyword>
<keyword evidence="1" id="KW-0812">Transmembrane</keyword>
<reference evidence="3" key="1">
    <citation type="journal article" date="2021" name="Front. Microbiol.">
        <title>Comprehensive Comparative Genomics and Phenotyping of Methylobacterium Species.</title>
        <authorList>
            <person name="Alessa O."/>
            <person name="Ogura Y."/>
            <person name="Fujitani Y."/>
            <person name="Takami H."/>
            <person name="Hayashi T."/>
            <person name="Sahin N."/>
            <person name="Tani A."/>
        </authorList>
    </citation>
    <scope>NUCLEOTIDE SEQUENCE</scope>
    <source>
        <strain evidence="3">DSM 23632</strain>
    </source>
</reference>
<organism evidence="3 4">
    <name type="scientific">Methylobacterium trifolii</name>
    <dbReference type="NCBI Taxonomy" id="1003092"/>
    <lineage>
        <taxon>Bacteria</taxon>
        <taxon>Pseudomonadati</taxon>
        <taxon>Pseudomonadota</taxon>
        <taxon>Alphaproteobacteria</taxon>
        <taxon>Hyphomicrobiales</taxon>
        <taxon>Methylobacteriaceae</taxon>
        <taxon>Methylobacterium</taxon>
    </lineage>
</organism>
<dbReference type="Pfam" id="PF13248">
    <property type="entry name" value="Zn_ribbon_3"/>
    <property type="match status" value="1"/>
</dbReference>
<sequence>MALVPCPACNHPVSEQARACPSCGHPGSGERGGVARVLGNVAGTYISATSFASLVLGVVMFTGFSAIMITLILSHR</sequence>
<evidence type="ECO:0000313" key="3">
    <source>
        <dbReference type="EMBL" id="GJE58511.1"/>
    </source>
</evidence>
<name>A0ABQ4TTW9_9HYPH</name>
<gene>
    <name evidence="3" type="ORF">MPOCJGCO_0593</name>
</gene>
<reference evidence="3" key="2">
    <citation type="submission" date="2021-08" db="EMBL/GenBank/DDBJ databases">
        <authorList>
            <person name="Tani A."/>
            <person name="Ola A."/>
            <person name="Ogura Y."/>
            <person name="Katsura K."/>
            <person name="Hayashi T."/>
        </authorList>
    </citation>
    <scope>NUCLEOTIDE SEQUENCE</scope>
    <source>
        <strain evidence="3">DSM 23632</strain>
    </source>
</reference>
<dbReference type="RefSeq" id="WP_238181141.1">
    <property type="nucleotide sequence ID" value="NZ_BPRB01000035.1"/>
</dbReference>
<protein>
    <recommendedName>
        <fullName evidence="2">Putative zinc-ribbon domain-containing protein</fullName>
    </recommendedName>
</protein>
<evidence type="ECO:0000259" key="2">
    <source>
        <dbReference type="Pfam" id="PF13248"/>
    </source>
</evidence>
<proteinExistence type="predicted"/>
<feature type="domain" description="Putative zinc-ribbon" evidence="2">
    <location>
        <begin position="3"/>
        <end position="26"/>
    </location>
</feature>
<keyword evidence="4" id="KW-1185">Reference proteome</keyword>
<dbReference type="EMBL" id="BPRB01000035">
    <property type="protein sequence ID" value="GJE58511.1"/>
    <property type="molecule type" value="Genomic_DNA"/>
</dbReference>
<comment type="caution">
    <text evidence="3">The sequence shown here is derived from an EMBL/GenBank/DDBJ whole genome shotgun (WGS) entry which is preliminary data.</text>
</comment>
<accession>A0ABQ4TTW9</accession>
<evidence type="ECO:0000313" key="4">
    <source>
        <dbReference type="Proteomes" id="UP001055057"/>
    </source>
</evidence>
<dbReference type="InterPro" id="IPR059113">
    <property type="entry name" value="Znf_ribbon"/>
</dbReference>